<evidence type="ECO:0000256" key="4">
    <source>
        <dbReference type="ARBA" id="ARBA00022969"/>
    </source>
</evidence>
<evidence type="ECO:0000313" key="7">
    <source>
        <dbReference type="Proteomes" id="UP000094580"/>
    </source>
</evidence>
<dbReference type="RefSeq" id="WP_069035242.1">
    <property type="nucleotide sequence ID" value="NZ_MDKC01000036.1"/>
</dbReference>
<comment type="caution">
    <text evidence="6">The sequence shown here is derived from an EMBL/GenBank/DDBJ whole genome shotgun (WGS) entry which is preliminary data.</text>
</comment>
<evidence type="ECO:0000256" key="2">
    <source>
        <dbReference type="ARBA" id="ARBA00014721"/>
    </source>
</evidence>
<evidence type="ECO:0000256" key="3">
    <source>
        <dbReference type="ARBA" id="ARBA00022737"/>
    </source>
</evidence>
<sequence length="99" mass="10638">MNNNNQFNAGKTASGTNIGKVKQQNQSFGQEFSSETDVQAVRGANAQSTQKAASKNFGQQNQSFGQEFASETDVQAVREANAKSAQRSSSSNFGQQNQQ</sequence>
<comment type="similarity">
    <text evidence="1">Belongs to the gamma-type SASP family.</text>
</comment>
<proteinExistence type="inferred from homology"/>
<reference evidence="6 7" key="1">
    <citation type="submission" date="2016-07" db="EMBL/GenBank/DDBJ databases">
        <authorList>
            <person name="Townsley L."/>
            <person name="Shank E.A."/>
        </authorList>
    </citation>
    <scope>NUCLEOTIDE SEQUENCE [LARGE SCALE GENOMIC DNA]</scope>
    <source>
        <strain evidence="6 7">CH01</strain>
    </source>
</reference>
<feature type="compositionally biased region" description="Polar residues" evidence="5">
    <location>
        <begin position="45"/>
        <end position="65"/>
    </location>
</feature>
<dbReference type="Proteomes" id="UP000094580">
    <property type="component" value="Unassembled WGS sequence"/>
</dbReference>
<evidence type="ECO:0000256" key="5">
    <source>
        <dbReference type="SAM" id="MobiDB-lite"/>
    </source>
</evidence>
<evidence type="ECO:0000256" key="1">
    <source>
        <dbReference type="ARBA" id="ARBA00006710"/>
    </source>
</evidence>
<accession>A0ABX2ZJN0</accession>
<keyword evidence="7" id="KW-1185">Reference proteome</keyword>
<protein>
    <recommendedName>
        <fullName evidence="2">Small, acid-soluble spore protein gamma-type</fullName>
    </recommendedName>
</protein>
<feature type="compositionally biased region" description="Polar residues" evidence="5">
    <location>
        <begin position="1"/>
        <end position="37"/>
    </location>
</feature>
<dbReference type="NCBIfam" id="TIGR01442">
    <property type="entry name" value="SASP_gamma"/>
    <property type="match status" value="1"/>
</dbReference>
<feature type="compositionally biased region" description="Low complexity" evidence="5">
    <location>
        <begin position="86"/>
        <end position="99"/>
    </location>
</feature>
<keyword evidence="3" id="KW-0677">Repeat</keyword>
<organism evidence="6 7">
    <name type="scientific">Gottfriedia luciferensis</name>
    <dbReference type="NCBI Taxonomy" id="178774"/>
    <lineage>
        <taxon>Bacteria</taxon>
        <taxon>Bacillati</taxon>
        <taxon>Bacillota</taxon>
        <taxon>Bacilli</taxon>
        <taxon>Bacillales</taxon>
        <taxon>Bacillaceae</taxon>
        <taxon>Gottfriedia</taxon>
    </lineage>
</organism>
<evidence type="ECO:0000313" key="6">
    <source>
        <dbReference type="EMBL" id="ODG89911.1"/>
    </source>
</evidence>
<gene>
    <name evidence="6" type="ORF">BED47_13655</name>
</gene>
<dbReference type="EMBL" id="MDKC01000036">
    <property type="protein sequence ID" value="ODG89911.1"/>
    <property type="molecule type" value="Genomic_DNA"/>
</dbReference>
<name>A0ABX2ZJN0_9BACI</name>
<keyword evidence="4" id="KW-0749">Sporulation</keyword>
<dbReference type="Pfam" id="PF04259">
    <property type="entry name" value="SASP_gamma"/>
    <property type="match status" value="1"/>
</dbReference>
<dbReference type="InterPro" id="IPR006341">
    <property type="entry name" value="Spore_gamma"/>
</dbReference>
<feature type="region of interest" description="Disordered" evidence="5">
    <location>
        <begin position="1"/>
        <end position="99"/>
    </location>
</feature>